<dbReference type="Proteomes" id="UP000006546">
    <property type="component" value="Chromosome"/>
</dbReference>
<gene>
    <name evidence="2" type="ordered locus">Trebr_1821</name>
</gene>
<dbReference type="InterPro" id="IPR007484">
    <property type="entry name" value="Peptidase_M28"/>
</dbReference>
<dbReference type="HOGENOM" id="CLU_911966_0_0_12"/>
<keyword evidence="3" id="KW-1185">Reference proteome</keyword>
<evidence type="ECO:0000313" key="3">
    <source>
        <dbReference type="Proteomes" id="UP000006546"/>
    </source>
</evidence>
<dbReference type="Pfam" id="PF04389">
    <property type="entry name" value="Peptidase_M28"/>
    <property type="match status" value="1"/>
</dbReference>
<dbReference type="OrthoDB" id="9762302at2"/>
<dbReference type="KEGG" id="tbe:Trebr_1821"/>
<dbReference type="SUPFAM" id="SSF53187">
    <property type="entry name" value="Zn-dependent exopeptidases"/>
    <property type="match status" value="1"/>
</dbReference>
<proteinExistence type="predicted"/>
<accession>F4LIL6</accession>
<reference evidence="3" key="1">
    <citation type="submission" date="2011-04" db="EMBL/GenBank/DDBJ databases">
        <title>The complete genome of Treponema brennaborense DSM 12168.</title>
        <authorList>
            <person name="Lucas S."/>
            <person name="Han J."/>
            <person name="Lapidus A."/>
            <person name="Bruce D."/>
            <person name="Goodwin L."/>
            <person name="Pitluck S."/>
            <person name="Peters L."/>
            <person name="Kyrpides N."/>
            <person name="Mavromatis K."/>
            <person name="Ivanova N."/>
            <person name="Mikhailova N."/>
            <person name="Pagani I."/>
            <person name="Teshima H."/>
            <person name="Detter J.C."/>
            <person name="Tapia R."/>
            <person name="Han C."/>
            <person name="Land M."/>
            <person name="Hauser L."/>
            <person name="Markowitz V."/>
            <person name="Cheng J.-F."/>
            <person name="Hugenholtz P."/>
            <person name="Woyke T."/>
            <person name="Wu D."/>
            <person name="Gronow S."/>
            <person name="Wellnitz S."/>
            <person name="Brambilla E."/>
            <person name="Klenk H.-P."/>
            <person name="Eisen J.A."/>
        </authorList>
    </citation>
    <scope>NUCLEOTIDE SEQUENCE [LARGE SCALE GENOMIC DNA]</scope>
    <source>
        <strain evidence="3">DSM 12168 / CIP 105900 / DD5/3</strain>
    </source>
</reference>
<feature type="domain" description="Peptidase M28" evidence="1">
    <location>
        <begin position="64"/>
        <end position="260"/>
    </location>
</feature>
<evidence type="ECO:0000313" key="2">
    <source>
        <dbReference type="EMBL" id="AEE17241.1"/>
    </source>
</evidence>
<organism evidence="2 3">
    <name type="scientific">Treponema brennaborense (strain DSM 12168 / CIP 105900 / DD5/3)</name>
    <dbReference type="NCBI Taxonomy" id="906968"/>
    <lineage>
        <taxon>Bacteria</taxon>
        <taxon>Pseudomonadati</taxon>
        <taxon>Spirochaetota</taxon>
        <taxon>Spirochaetia</taxon>
        <taxon>Spirochaetales</taxon>
        <taxon>Treponemataceae</taxon>
        <taxon>Treponema</taxon>
    </lineage>
</organism>
<name>F4LIL6_TREBD</name>
<dbReference type="eggNOG" id="ENOG5031CFX">
    <property type="taxonomic scope" value="Bacteria"/>
</dbReference>
<dbReference type="Gene3D" id="3.40.630.10">
    <property type="entry name" value="Zn peptidases"/>
    <property type="match status" value="1"/>
</dbReference>
<evidence type="ECO:0000259" key="1">
    <source>
        <dbReference type="Pfam" id="PF04389"/>
    </source>
</evidence>
<dbReference type="RefSeq" id="WP_013758945.1">
    <property type="nucleotide sequence ID" value="NC_015500.1"/>
</dbReference>
<dbReference type="AlphaFoldDB" id="F4LIL6"/>
<protein>
    <recommendedName>
        <fullName evidence="1">Peptidase M28 domain-containing protein</fullName>
    </recommendedName>
</protein>
<sequence>MSFLPDDFDSFLAADCDRERFITNRLAAAGVTCAVVPIDGSRHLFVQFPQSAYNPLFRIKTVLVHYDRAQNSPGANDNSAAVFQIADWAVRLTKRNGIHNVRIFFTDGEELGSGDGVASQGSFGIAAKFRSLGIVNDDVYVFDCCGRGGVPVLSKAGTASGGGSFRSRFASLTQRTEKLLRTVSARNWVSLPVPYSDNAGFLACGIPAVALTVLPAEEATRYMRELQRDKTLESAVMRHTAAAEKLPPTWRLLHTEYDNRLSLTEDAFVLMRALLDELASVLVPV</sequence>
<dbReference type="STRING" id="906968.Trebr_1821"/>
<dbReference type="EMBL" id="CP002696">
    <property type="protein sequence ID" value="AEE17241.1"/>
    <property type="molecule type" value="Genomic_DNA"/>
</dbReference>